<dbReference type="PANTHER" id="PTHR15725:SF14">
    <property type="entry name" value="ZINC FINGER CCCH DOMAIN-CONTAINING PROTEIN 11A"/>
    <property type="match status" value="1"/>
</dbReference>
<feature type="region of interest" description="Disordered" evidence="2">
    <location>
        <begin position="138"/>
        <end position="186"/>
    </location>
</feature>
<dbReference type="AlphaFoldDB" id="A0A0B7A010"/>
<keyword evidence="1" id="KW-0863">Zinc-finger</keyword>
<evidence type="ECO:0000256" key="2">
    <source>
        <dbReference type="SAM" id="MobiDB-lite"/>
    </source>
</evidence>
<dbReference type="InterPro" id="IPR041686">
    <property type="entry name" value="Znf-CCCH_3"/>
</dbReference>
<gene>
    <name evidence="4" type="primary">ORF90056</name>
</gene>
<feature type="domain" description="C3H1-type" evidence="3">
    <location>
        <begin position="7"/>
        <end position="29"/>
    </location>
</feature>
<dbReference type="Pfam" id="PF15663">
    <property type="entry name" value="zf-CCCH_3"/>
    <property type="match status" value="1"/>
</dbReference>
<dbReference type="InterPro" id="IPR000571">
    <property type="entry name" value="Znf_CCCH"/>
</dbReference>
<evidence type="ECO:0000313" key="4">
    <source>
        <dbReference type="EMBL" id="CEK74198.1"/>
    </source>
</evidence>
<feature type="compositionally biased region" description="Polar residues" evidence="2">
    <location>
        <begin position="156"/>
        <end position="168"/>
    </location>
</feature>
<protein>
    <recommendedName>
        <fullName evidence="3">C3H1-type domain-containing protein</fullName>
    </recommendedName>
</protein>
<accession>A0A0B7A010</accession>
<feature type="compositionally biased region" description="Low complexity" evidence="2">
    <location>
        <begin position="138"/>
        <end position="147"/>
    </location>
</feature>
<feature type="domain" description="C3H1-type" evidence="3">
    <location>
        <begin position="31"/>
        <end position="57"/>
    </location>
</feature>
<dbReference type="SMART" id="SM00356">
    <property type="entry name" value="ZnF_C3H1"/>
    <property type="match status" value="2"/>
</dbReference>
<name>A0A0B7A010_9EUPU</name>
<feature type="zinc finger region" description="C3H1-type" evidence="1">
    <location>
        <begin position="31"/>
        <end position="57"/>
    </location>
</feature>
<evidence type="ECO:0000256" key="1">
    <source>
        <dbReference type="PROSITE-ProRule" id="PRU00723"/>
    </source>
</evidence>
<organism evidence="4">
    <name type="scientific">Arion vulgaris</name>
    <dbReference type="NCBI Taxonomy" id="1028688"/>
    <lineage>
        <taxon>Eukaryota</taxon>
        <taxon>Metazoa</taxon>
        <taxon>Spiralia</taxon>
        <taxon>Lophotrochozoa</taxon>
        <taxon>Mollusca</taxon>
        <taxon>Gastropoda</taxon>
        <taxon>Heterobranchia</taxon>
        <taxon>Euthyneura</taxon>
        <taxon>Panpulmonata</taxon>
        <taxon>Eupulmonata</taxon>
        <taxon>Stylommatophora</taxon>
        <taxon>Helicina</taxon>
        <taxon>Arionoidea</taxon>
        <taxon>Arionidae</taxon>
        <taxon>Arion</taxon>
    </lineage>
</organism>
<dbReference type="PANTHER" id="PTHR15725">
    <property type="entry name" value="ZN-FINGER, C-X8-C-X5-C-X3-H TYPE-CONTAINING"/>
    <property type="match status" value="1"/>
</dbReference>
<keyword evidence="1" id="KW-0479">Metal-binding</keyword>
<dbReference type="PROSITE" id="PS50103">
    <property type="entry name" value="ZF_C3H1"/>
    <property type="match status" value="2"/>
</dbReference>
<feature type="zinc finger region" description="C3H1-type" evidence="1">
    <location>
        <begin position="7"/>
        <end position="29"/>
    </location>
</feature>
<keyword evidence="1" id="KW-0862">Zinc</keyword>
<feature type="non-terminal residue" evidence="4">
    <location>
        <position position="186"/>
    </location>
</feature>
<feature type="compositionally biased region" description="Low complexity" evidence="2">
    <location>
        <begin position="177"/>
        <end position="186"/>
    </location>
</feature>
<reference evidence="4" key="1">
    <citation type="submission" date="2014-12" db="EMBL/GenBank/DDBJ databases">
        <title>Insight into the proteome of Arion vulgaris.</title>
        <authorList>
            <person name="Aradska J."/>
            <person name="Bulat T."/>
            <person name="Smidak R."/>
            <person name="Sarate P."/>
            <person name="Gangsoo J."/>
            <person name="Sialana F."/>
            <person name="Bilban M."/>
            <person name="Lubec G."/>
        </authorList>
    </citation>
    <scope>NUCLEOTIDE SEQUENCE</scope>
    <source>
        <tissue evidence="4">Skin</tissue>
    </source>
</reference>
<dbReference type="GO" id="GO:0008270">
    <property type="term" value="F:zinc ion binding"/>
    <property type="evidence" value="ECO:0007669"/>
    <property type="project" value="UniProtKB-KW"/>
</dbReference>
<dbReference type="Gene3D" id="3.30.1370.210">
    <property type="match status" value="1"/>
</dbReference>
<sequence>MAALGDDCYFFCTSTCVKGSACPFRHVEAAKNCRIICQHWQMGGCMRPLCKFRHSDFAIQLDTSEIPCYWEALPTGCVRKNCLYKHSKPKSQDDGITTAASAATLDNTTVGATSTKNEVITSQNFVQPVVTPVIIQPSVESEESNSSPMKVPPPQEVTQESQTITTKQSIEHDKSESNNVNNNSNS</sequence>
<proteinExistence type="predicted"/>
<dbReference type="EMBL" id="HACG01027333">
    <property type="protein sequence ID" value="CEK74198.1"/>
    <property type="molecule type" value="Transcribed_RNA"/>
</dbReference>
<evidence type="ECO:0000259" key="3">
    <source>
        <dbReference type="PROSITE" id="PS50103"/>
    </source>
</evidence>